<dbReference type="RefSeq" id="XP_025401449.1">
    <property type="nucleotide sequence ID" value="XM_025541725.1"/>
</dbReference>
<name>A0A317WM42_9EURO</name>
<dbReference type="OrthoDB" id="4499271at2759"/>
<organism evidence="1 2">
    <name type="scientific">Aspergillus heteromorphus CBS 117.55</name>
    <dbReference type="NCBI Taxonomy" id="1448321"/>
    <lineage>
        <taxon>Eukaryota</taxon>
        <taxon>Fungi</taxon>
        <taxon>Dikarya</taxon>
        <taxon>Ascomycota</taxon>
        <taxon>Pezizomycotina</taxon>
        <taxon>Eurotiomycetes</taxon>
        <taxon>Eurotiomycetidae</taxon>
        <taxon>Eurotiales</taxon>
        <taxon>Aspergillaceae</taxon>
        <taxon>Aspergillus</taxon>
        <taxon>Aspergillus subgen. Circumdati</taxon>
    </lineage>
</organism>
<dbReference type="VEuPathDB" id="FungiDB:BO70DRAFT_351064"/>
<protein>
    <submittedName>
        <fullName evidence="1">Uncharacterized protein</fullName>
    </submittedName>
</protein>
<keyword evidence="2" id="KW-1185">Reference proteome</keyword>
<dbReference type="Proteomes" id="UP000247233">
    <property type="component" value="Unassembled WGS sequence"/>
</dbReference>
<comment type="caution">
    <text evidence="1">The sequence shown here is derived from an EMBL/GenBank/DDBJ whole genome shotgun (WGS) entry which is preliminary data.</text>
</comment>
<gene>
    <name evidence="1" type="ORF">BO70DRAFT_351064</name>
</gene>
<accession>A0A317WM42</accession>
<dbReference type="GeneID" id="37063962"/>
<evidence type="ECO:0000313" key="1">
    <source>
        <dbReference type="EMBL" id="PWY87566.1"/>
    </source>
</evidence>
<dbReference type="EMBL" id="MSFL01000006">
    <property type="protein sequence ID" value="PWY87566.1"/>
    <property type="molecule type" value="Genomic_DNA"/>
</dbReference>
<reference evidence="1 2" key="1">
    <citation type="submission" date="2016-12" db="EMBL/GenBank/DDBJ databases">
        <title>The genomes of Aspergillus section Nigri reveals drivers in fungal speciation.</title>
        <authorList>
            <consortium name="DOE Joint Genome Institute"/>
            <person name="Vesth T.C."/>
            <person name="Nybo J."/>
            <person name="Theobald S."/>
            <person name="Brandl J."/>
            <person name="Frisvad J.C."/>
            <person name="Nielsen K.F."/>
            <person name="Lyhne E.K."/>
            <person name="Kogle M.E."/>
            <person name="Kuo A."/>
            <person name="Riley R."/>
            <person name="Clum A."/>
            <person name="Nolan M."/>
            <person name="Lipzen A."/>
            <person name="Salamov A."/>
            <person name="Henrissat B."/>
            <person name="Wiebenga A."/>
            <person name="De Vries R.P."/>
            <person name="Grigoriev I.V."/>
            <person name="Mortensen U.H."/>
            <person name="Andersen M.R."/>
            <person name="Baker S.E."/>
        </authorList>
    </citation>
    <scope>NUCLEOTIDE SEQUENCE [LARGE SCALE GENOMIC DNA]</scope>
    <source>
        <strain evidence="1 2">CBS 117.55</strain>
    </source>
</reference>
<sequence>MTILAGFHEEVARILDEAGVPSVLVREWLLRTYAIDSWPQHSCWVIADDLMERACEALCSNGFLVYPRLPEDKIFLGGRWRESSYPVKIPTLPRFVEAMFQITLRNIRKLSNRLLSVWTADLNSIAGYPAYCRKMGVENTLLPNCDDIKPPARRYMELCIEEDLKGPPRYRELSAGEMFTDPCKVYVEMIARTKADC</sequence>
<evidence type="ECO:0000313" key="2">
    <source>
        <dbReference type="Proteomes" id="UP000247233"/>
    </source>
</evidence>
<dbReference type="AlphaFoldDB" id="A0A317WM42"/>
<proteinExistence type="predicted"/>